<dbReference type="InterPro" id="IPR052728">
    <property type="entry name" value="O2_lipid_transport_reg"/>
</dbReference>
<evidence type="ECO:0000256" key="1">
    <source>
        <dbReference type="SAM" id="Phobius"/>
    </source>
</evidence>
<keyword evidence="1" id="KW-1133">Transmembrane helix</keyword>
<feature type="transmembrane region" description="Helical" evidence="1">
    <location>
        <begin position="265"/>
        <end position="286"/>
    </location>
</feature>
<evidence type="ECO:0000313" key="3">
    <source>
        <dbReference type="Proteomes" id="UP000249218"/>
    </source>
</evidence>
<feature type="transmembrane region" description="Helical" evidence="1">
    <location>
        <begin position="223"/>
        <end position="244"/>
    </location>
</feature>
<feature type="transmembrane region" description="Helical" evidence="1">
    <location>
        <begin position="406"/>
        <end position="425"/>
    </location>
</feature>
<feature type="transmembrane region" description="Helical" evidence="1">
    <location>
        <begin position="460"/>
        <end position="477"/>
    </location>
</feature>
<evidence type="ECO:0000313" key="2">
    <source>
        <dbReference type="EMBL" id="PZC74094.1"/>
    </source>
</evidence>
<sequence length="618" mass="71246">MEWTGKLRIMSSHYVTVMTCMTLRMGVQGYDLDSEPLSEYNKMPALYDMDDYETCMAEPGGMYCVVDVNLHEGTNPELMNMIQGYSEHKMKHFNHTQIHRAVCVTRTCKDFLRSPDSNSTWDLRQTLEECLNNSLYSQYKLEGKLDGNPYLLAFSLRRNWSRLIAPNNSGQEPRLERLKQFHGLRTMTMFCVFFSHTTLIMSFSYVDNPLYIETSYEDPLKQILFNGSLVTHTFFVMSSFLLAYNFQLYAEKHPVSWWQFPKGILLRWLRLTPTYALVMFSIATWMRHGYQGPLWQLVVTSEANACRQYWWAQLLYVNNYVYDDAFCMPQTWYLAADTQLFIMGLLVCVVARTCKTRAILLTSLFVLALALVAGHTYFQDLEAVVIQSPEGLLVCVVACTCKSRAILLTSLFVLALALVAGHTYFQDLDAVVIQSPESYRNLYASDSTFRLLYIRGHTNMSTYLLGLAGGFLAYHCQTNNIHMDKYKKYRWAMWLVFPLGVAVILSGGLFYFDSGRAPALYRVMYATAYKPVFQLLVVSLILGCIFKFESVYRGIIEWRGWTWTGRVSYSAFLLHTVFQRGLVGAQVQPIHMSDYCVVCLTVYNIHLPCLFPTNDNLY</sequence>
<organism evidence="2 3">
    <name type="scientific">Helicoverpa armigera</name>
    <name type="common">Cotton bollworm</name>
    <name type="synonym">Heliothis armigera</name>
    <dbReference type="NCBI Taxonomy" id="29058"/>
    <lineage>
        <taxon>Eukaryota</taxon>
        <taxon>Metazoa</taxon>
        <taxon>Ecdysozoa</taxon>
        <taxon>Arthropoda</taxon>
        <taxon>Hexapoda</taxon>
        <taxon>Insecta</taxon>
        <taxon>Pterygota</taxon>
        <taxon>Neoptera</taxon>
        <taxon>Endopterygota</taxon>
        <taxon>Lepidoptera</taxon>
        <taxon>Glossata</taxon>
        <taxon>Ditrysia</taxon>
        <taxon>Noctuoidea</taxon>
        <taxon>Noctuidae</taxon>
        <taxon>Heliothinae</taxon>
        <taxon>Helicoverpa</taxon>
    </lineage>
</organism>
<dbReference type="Proteomes" id="UP000249218">
    <property type="component" value="Unassembled WGS sequence"/>
</dbReference>
<dbReference type="EMBL" id="KZ150068">
    <property type="protein sequence ID" value="PZC74094.1"/>
    <property type="molecule type" value="Genomic_DNA"/>
</dbReference>
<feature type="transmembrane region" description="Helical" evidence="1">
    <location>
        <begin position="384"/>
        <end position="401"/>
    </location>
</feature>
<feature type="transmembrane region" description="Helical" evidence="1">
    <location>
        <begin position="332"/>
        <end position="351"/>
    </location>
</feature>
<keyword evidence="1" id="KW-0812">Transmembrane</keyword>
<keyword evidence="1" id="KW-0472">Membrane</keyword>
<evidence type="ECO:0008006" key="4">
    <source>
        <dbReference type="Google" id="ProtNLM"/>
    </source>
</evidence>
<dbReference type="AlphaFoldDB" id="A0A2W1BKB8"/>
<feature type="transmembrane region" description="Helical" evidence="1">
    <location>
        <begin position="532"/>
        <end position="552"/>
    </location>
</feature>
<dbReference type="PANTHER" id="PTHR11161:SF22">
    <property type="entry name" value="ACYLTRANSFERASE 3 DOMAIN-CONTAINING PROTEIN-RELATED"/>
    <property type="match status" value="1"/>
</dbReference>
<proteinExistence type="predicted"/>
<keyword evidence="3" id="KW-1185">Reference proteome</keyword>
<name>A0A2W1BKB8_HELAM</name>
<feature type="transmembrane region" description="Helical" evidence="1">
    <location>
        <begin position="358"/>
        <end position="378"/>
    </location>
</feature>
<reference evidence="2 3" key="1">
    <citation type="journal article" date="2017" name="BMC Biol.">
        <title>Genomic innovations, transcriptional plasticity and gene loss underlying the evolution and divergence of two highly polyphagous and invasive Helicoverpa pest species.</title>
        <authorList>
            <person name="Pearce S.L."/>
            <person name="Clarke D.F."/>
            <person name="East P.D."/>
            <person name="Elfekih S."/>
            <person name="Gordon K.H."/>
            <person name="Jermiin L.S."/>
            <person name="McGaughran A."/>
            <person name="Oakeshott J.G."/>
            <person name="Papanikolaou A."/>
            <person name="Perera O.P."/>
            <person name="Rane R.V."/>
            <person name="Richards S."/>
            <person name="Tay W.T."/>
            <person name="Walsh T.K."/>
            <person name="Anderson A."/>
            <person name="Anderson C.J."/>
            <person name="Asgari S."/>
            <person name="Board P.G."/>
            <person name="Bretschneider A."/>
            <person name="Campbell P.M."/>
            <person name="Chertemps T."/>
            <person name="Christeller J.T."/>
            <person name="Coppin C.W."/>
            <person name="Downes S.J."/>
            <person name="Duan G."/>
            <person name="Farnsworth C.A."/>
            <person name="Good R.T."/>
            <person name="Han L.B."/>
            <person name="Han Y.C."/>
            <person name="Hatje K."/>
            <person name="Horne I."/>
            <person name="Huang Y.P."/>
            <person name="Hughes D.S."/>
            <person name="Jacquin-Joly E."/>
            <person name="James W."/>
            <person name="Jhangiani S."/>
            <person name="Kollmar M."/>
            <person name="Kuwar S.S."/>
            <person name="Li S."/>
            <person name="Liu N.Y."/>
            <person name="Maibeche M.T."/>
            <person name="Miller J.R."/>
            <person name="Montagne N."/>
            <person name="Perry T."/>
            <person name="Qu J."/>
            <person name="Song S.V."/>
            <person name="Sutton G.G."/>
            <person name="Vogel H."/>
            <person name="Walenz B.P."/>
            <person name="Xu W."/>
            <person name="Zhang H.J."/>
            <person name="Zou Z."/>
            <person name="Batterham P."/>
            <person name="Edwards O.R."/>
            <person name="Feyereisen R."/>
            <person name="Gibbs R.A."/>
            <person name="Heckel D.G."/>
            <person name="McGrath A."/>
            <person name="Robin C."/>
            <person name="Scherer S.E."/>
            <person name="Worley K.C."/>
            <person name="Wu Y.D."/>
        </authorList>
    </citation>
    <scope>NUCLEOTIDE SEQUENCE [LARGE SCALE GENOMIC DNA]</scope>
    <source>
        <strain evidence="2">Harm_GR_Male_#8</strain>
        <tissue evidence="2">Whole organism</tissue>
    </source>
</reference>
<accession>A0A2W1BKB8</accession>
<feature type="transmembrane region" description="Helical" evidence="1">
    <location>
        <begin position="184"/>
        <end position="203"/>
    </location>
</feature>
<dbReference type="OrthoDB" id="10265389at2759"/>
<protein>
    <recommendedName>
        <fullName evidence="4">Acyltransferase 3 domain-containing protein</fullName>
    </recommendedName>
</protein>
<feature type="transmembrane region" description="Helical" evidence="1">
    <location>
        <begin position="489"/>
        <end position="512"/>
    </location>
</feature>
<gene>
    <name evidence="2" type="primary">HaOG208345</name>
    <name evidence="2" type="ORF">B5X24_HaOG208345</name>
</gene>
<dbReference type="PANTHER" id="PTHR11161">
    <property type="entry name" value="O-ACYLTRANSFERASE"/>
    <property type="match status" value="1"/>
</dbReference>